<keyword evidence="2" id="KW-1185">Reference proteome</keyword>
<proteinExistence type="predicted"/>
<evidence type="ECO:0000313" key="1">
    <source>
        <dbReference type="EMBL" id="EPX56175.1"/>
    </source>
</evidence>
<accession>S9NVH8</accession>
<organism evidence="1 2">
    <name type="scientific">Cystobacter fuscus (strain ATCC 25194 / DSM 2262 / NBRC 100088 / M29)</name>
    <dbReference type="NCBI Taxonomy" id="1242864"/>
    <lineage>
        <taxon>Bacteria</taxon>
        <taxon>Pseudomonadati</taxon>
        <taxon>Myxococcota</taxon>
        <taxon>Myxococcia</taxon>
        <taxon>Myxococcales</taxon>
        <taxon>Cystobacterineae</taxon>
        <taxon>Archangiaceae</taxon>
        <taxon>Cystobacter</taxon>
    </lineage>
</organism>
<protein>
    <submittedName>
        <fullName evidence="1">Uncharacterized protein</fullName>
    </submittedName>
</protein>
<dbReference type="Proteomes" id="UP000011682">
    <property type="component" value="Unassembled WGS sequence"/>
</dbReference>
<reference evidence="1" key="1">
    <citation type="submission" date="2013-05" db="EMBL/GenBank/DDBJ databases">
        <title>Genome assembly of Cystobacter fuscus DSM 2262.</title>
        <authorList>
            <person name="Sharma G."/>
            <person name="Khatri I."/>
            <person name="Kaur C."/>
            <person name="Mayilraj S."/>
            <person name="Subramanian S."/>
        </authorList>
    </citation>
    <scope>NUCLEOTIDE SEQUENCE [LARGE SCALE GENOMIC DNA]</scope>
    <source>
        <strain evidence="1">DSM 2262</strain>
    </source>
</reference>
<dbReference type="RefSeq" id="WP_002629891.1">
    <property type="nucleotide sequence ID" value="NZ_ANAH02000066.1"/>
</dbReference>
<sequence length="155" mass="16507">MPCPLPSSSPLPVPTLAELLQALESVSPSEAERYRARVGAIEETCAQVHARLMEDEAALAAVAPGGLRFPYEEWILRSSAASGSRRAWRALAVDEAVLREALEFSLFLARHFAASPYVVCEACRGSGWGPRPPEGSGLERPLCAGCGGSGSVRRT</sequence>
<dbReference type="EMBL" id="ANAH02000066">
    <property type="protein sequence ID" value="EPX56175.1"/>
    <property type="molecule type" value="Genomic_DNA"/>
</dbReference>
<name>S9NVH8_CYSF2</name>
<evidence type="ECO:0000313" key="2">
    <source>
        <dbReference type="Proteomes" id="UP000011682"/>
    </source>
</evidence>
<dbReference type="AlphaFoldDB" id="S9NVH8"/>
<comment type="caution">
    <text evidence="1">The sequence shown here is derived from an EMBL/GenBank/DDBJ whole genome shotgun (WGS) entry which is preliminary data.</text>
</comment>
<gene>
    <name evidence="1" type="ORF">D187_007517</name>
</gene>